<organism evidence="2 3">
    <name type="scientific">Finegoldia magna</name>
    <name type="common">Peptostreptococcus magnus</name>
    <dbReference type="NCBI Taxonomy" id="1260"/>
    <lineage>
        <taxon>Bacteria</taxon>
        <taxon>Bacillati</taxon>
        <taxon>Bacillota</taxon>
        <taxon>Tissierellia</taxon>
        <taxon>Tissierellales</taxon>
        <taxon>Peptoniphilaceae</taxon>
        <taxon>Finegoldia</taxon>
    </lineage>
</organism>
<dbReference type="SUPFAM" id="SSF101386">
    <property type="entry name" value="all-alpha NTP pyrophosphatases"/>
    <property type="match status" value="1"/>
</dbReference>
<evidence type="ECO:0000313" key="1">
    <source>
        <dbReference type="EMBL" id="QKH79719.1"/>
    </source>
</evidence>
<protein>
    <recommendedName>
        <fullName evidence="4">NTP pyrophosphohydrolase MazG putative catalytic core domain-containing protein</fullName>
    </recommendedName>
</protein>
<name>A0A7D4KPH9_FINMA</name>
<evidence type="ECO:0000313" key="3">
    <source>
        <dbReference type="Proteomes" id="UP000502899"/>
    </source>
</evidence>
<evidence type="ECO:0000313" key="2">
    <source>
        <dbReference type="EMBL" id="QKH79763.1"/>
    </source>
</evidence>
<sequence length="161" mass="18411">MRIDELNTKIIEWACEREIDRKGTIQGQAIKTIEEMSELVKGICKNDIDLIKDSIGDVYVTLVIGCMLNNTRVCTNYTLDGGRYRSKESMLERITNEMFKLSVCNEPYDYFNVAKLVKLLESIAIEYKTSLSECVQLAYDEISSRKGKMIDGVFVKEADLK</sequence>
<dbReference type="CDD" id="cd11540">
    <property type="entry name" value="NTP-PPase_u3"/>
    <property type="match status" value="1"/>
</dbReference>
<dbReference type="AlphaFoldDB" id="A0A7D4KPH9"/>
<dbReference type="Proteomes" id="UP000502899">
    <property type="component" value="Chromosome"/>
</dbReference>
<evidence type="ECO:0008006" key="4">
    <source>
        <dbReference type="Google" id="ProtNLM"/>
    </source>
</evidence>
<proteinExistence type="predicted"/>
<reference evidence="2 3" key="1">
    <citation type="submission" date="2020-05" db="EMBL/GenBank/DDBJ databases">
        <title>FDA dAtabase for Regulatory Grade micrObial Sequences (FDA-ARGOS): Supporting development and validation of Infectious Disease Dx tests.</title>
        <authorList>
            <person name="Pederson C."/>
            <person name="Tallon L."/>
            <person name="Sadzewicz L."/>
            <person name="Zhao X."/>
            <person name="Vavikolanu K."/>
            <person name="Mehta A."/>
            <person name="Aluvathingal J."/>
            <person name="Nadendla S."/>
            <person name="Myers T."/>
            <person name="Yan Y."/>
            <person name="Sichtig H."/>
        </authorList>
    </citation>
    <scope>NUCLEOTIDE SEQUENCE [LARGE SCALE GENOMIC DNA]</scope>
    <source>
        <strain evidence="2 3">FDAARGOS_764</strain>
    </source>
</reference>
<dbReference type="EMBL" id="CP054000">
    <property type="protein sequence ID" value="QKH79763.1"/>
    <property type="molecule type" value="Genomic_DNA"/>
</dbReference>
<dbReference type="EMBL" id="CP054000">
    <property type="protein sequence ID" value="QKH79719.1"/>
    <property type="molecule type" value="Genomic_DNA"/>
</dbReference>
<dbReference type="Gene3D" id="1.10.287.1080">
    <property type="entry name" value="MazG-like"/>
    <property type="match status" value="1"/>
</dbReference>
<accession>A0A7D4KPH9</accession>
<gene>
    <name evidence="1" type="ORF">FOC70_04885</name>
    <name evidence="2" type="ORF">FOC70_05145</name>
</gene>
<dbReference type="RefSeq" id="WP_002841569.1">
    <property type="nucleotide sequence ID" value="NZ_CP054000.1"/>
</dbReference>